<comment type="caution">
    <text evidence="2">The sequence shown here is derived from an EMBL/GenBank/DDBJ whole genome shotgun (WGS) entry which is preliminary data.</text>
</comment>
<dbReference type="EMBL" id="JXKH01000001">
    <property type="protein sequence ID" value="OJG19916.1"/>
    <property type="molecule type" value="Genomic_DNA"/>
</dbReference>
<gene>
    <name evidence="2" type="ORF">RU97_GL000149</name>
</gene>
<feature type="transmembrane region" description="Helical" evidence="1">
    <location>
        <begin position="336"/>
        <end position="353"/>
    </location>
</feature>
<feature type="transmembrane region" description="Helical" evidence="1">
    <location>
        <begin position="208"/>
        <end position="237"/>
    </location>
</feature>
<feature type="transmembrane region" description="Helical" evidence="1">
    <location>
        <begin position="163"/>
        <end position="184"/>
    </location>
</feature>
<keyword evidence="1" id="KW-1133">Transmembrane helix</keyword>
<evidence type="ECO:0008006" key="4">
    <source>
        <dbReference type="Google" id="ProtNLM"/>
    </source>
</evidence>
<dbReference type="RefSeq" id="WP_067391543.1">
    <property type="nucleotide sequence ID" value="NZ_JXKH01000001.1"/>
</dbReference>
<accession>A0A1L8RJI0</accession>
<dbReference type="Proteomes" id="UP000181884">
    <property type="component" value="Unassembled WGS sequence"/>
</dbReference>
<organism evidence="2 3">
    <name type="scientific">Enterococcus canis</name>
    <dbReference type="NCBI Taxonomy" id="214095"/>
    <lineage>
        <taxon>Bacteria</taxon>
        <taxon>Bacillati</taxon>
        <taxon>Bacillota</taxon>
        <taxon>Bacilli</taxon>
        <taxon>Lactobacillales</taxon>
        <taxon>Enterococcaceae</taxon>
        <taxon>Enterococcus</taxon>
    </lineage>
</organism>
<dbReference type="STRING" id="214095.RU97_GL000149"/>
<name>A0A1L8RJI0_9ENTE</name>
<feature type="transmembrane region" description="Helical" evidence="1">
    <location>
        <begin position="288"/>
        <end position="307"/>
    </location>
</feature>
<keyword evidence="1" id="KW-0472">Membrane</keyword>
<evidence type="ECO:0000313" key="2">
    <source>
        <dbReference type="EMBL" id="OJG19916.1"/>
    </source>
</evidence>
<evidence type="ECO:0000313" key="3">
    <source>
        <dbReference type="Proteomes" id="UP000181884"/>
    </source>
</evidence>
<protein>
    <recommendedName>
        <fullName evidence="4">ABC transporter permease</fullName>
    </recommendedName>
</protein>
<reference evidence="2 3" key="1">
    <citation type="submission" date="2014-12" db="EMBL/GenBank/DDBJ databases">
        <title>Draft genome sequences of 29 type strains of Enterococci.</title>
        <authorList>
            <person name="Zhong Z."/>
            <person name="Sun Z."/>
            <person name="Liu W."/>
            <person name="Zhang W."/>
            <person name="Zhang H."/>
        </authorList>
    </citation>
    <scope>NUCLEOTIDE SEQUENCE [LARGE SCALE GENOMIC DNA]</scope>
    <source>
        <strain evidence="2 3">DSM 17029</strain>
    </source>
</reference>
<sequence length="365" mass="42250">MGFLEEWRMVWRRRRTWLALLAAIMIGIIFSLVLAQQPNTMQEEKRGELNQLQAVLNSYGDNVNDPRVGEDPLYQLLLTQETLLRRQNQNLIMEDLESFRQVDYELRLNEQKLWQQEGQLTSTFFLPPKYQVTQNVLVDKTLIQGAHRVELNSRSAARAGYDWLIYITLGFFILIVFSAQGNLLEEFQHETILRGFPSSLYRRLSGQLLVRTLCALGLILLSWLSVAGSMALINGWGDFTYPTALPWQNHFVILPRWQFLLILLGVFLLVGFLVNQLVALINSYTRNGAVTVILLLGLYFSAFVWQATLWPGTWFQLDKIMTGAYFDGHPLGLEHFVVYWCVLIIALQAWLFIRLQKATLYRRSA</sequence>
<dbReference type="AlphaFoldDB" id="A0A1L8RJI0"/>
<feature type="transmembrane region" description="Helical" evidence="1">
    <location>
        <begin position="257"/>
        <end position="281"/>
    </location>
</feature>
<proteinExistence type="predicted"/>
<keyword evidence="3" id="KW-1185">Reference proteome</keyword>
<keyword evidence="1" id="KW-0812">Transmembrane</keyword>
<evidence type="ECO:0000256" key="1">
    <source>
        <dbReference type="SAM" id="Phobius"/>
    </source>
</evidence>